<dbReference type="OrthoDB" id="3509510at2"/>
<dbReference type="EMBL" id="BOOI01000057">
    <property type="protein sequence ID" value="GIH87257.1"/>
    <property type="molecule type" value="Genomic_DNA"/>
</dbReference>
<organism evidence="4 5">
    <name type="scientific">Planobispora rosea</name>
    <dbReference type="NCBI Taxonomy" id="35762"/>
    <lineage>
        <taxon>Bacteria</taxon>
        <taxon>Bacillati</taxon>
        <taxon>Actinomycetota</taxon>
        <taxon>Actinomycetes</taxon>
        <taxon>Streptosporangiales</taxon>
        <taxon>Streptosporangiaceae</taxon>
        <taxon>Planobispora</taxon>
    </lineage>
</organism>
<keyword evidence="4" id="KW-0808">Transferase</keyword>
<evidence type="ECO:0000313" key="4">
    <source>
        <dbReference type="EMBL" id="GIH87257.1"/>
    </source>
</evidence>
<dbReference type="Pfam" id="PF25087">
    <property type="entry name" value="GMPPB_C"/>
    <property type="match status" value="1"/>
</dbReference>
<comment type="caution">
    <text evidence="4">The sequence shown here is derived from an EMBL/GenBank/DDBJ whole genome shotgun (WGS) entry which is preliminary data.</text>
</comment>
<dbReference type="CDD" id="cd04181">
    <property type="entry name" value="NTP_transferase"/>
    <property type="match status" value="1"/>
</dbReference>
<proteinExistence type="inferred from homology"/>
<name>A0A8J3WFY5_PLARO</name>
<dbReference type="AlphaFoldDB" id="A0A8J3WFY5"/>
<dbReference type="Gene3D" id="2.160.10.10">
    <property type="entry name" value="Hexapeptide repeat proteins"/>
    <property type="match status" value="1"/>
</dbReference>
<comment type="similarity">
    <text evidence="1">Belongs to the transferase hexapeptide repeat family.</text>
</comment>
<dbReference type="InterPro" id="IPR050486">
    <property type="entry name" value="Mannose-1P_guanyltransferase"/>
</dbReference>
<dbReference type="RefSeq" id="WP_068929106.1">
    <property type="nucleotide sequence ID" value="NZ_BMQP01000038.1"/>
</dbReference>
<dbReference type="SUPFAM" id="SSF51161">
    <property type="entry name" value="Trimeric LpxA-like enzymes"/>
    <property type="match status" value="1"/>
</dbReference>
<dbReference type="InterPro" id="IPR029044">
    <property type="entry name" value="Nucleotide-diphossugar_trans"/>
</dbReference>
<reference evidence="4" key="1">
    <citation type="submission" date="2021-01" db="EMBL/GenBank/DDBJ databases">
        <title>Whole genome shotgun sequence of Planobispora rosea NBRC 15558.</title>
        <authorList>
            <person name="Komaki H."/>
            <person name="Tamura T."/>
        </authorList>
    </citation>
    <scope>NUCLEOTIDE SEQUENCE</scope>
    <source>
        <strain evidence="4">NBRC 15558</strain>
    </source>
</reference>
<accession>A0A8J3WFY5</accession>
<dbReference type="GO" id="GO:0016740">
    <property type="term" value="F:transferase activity"/>
    <property type="evidence" value="ECO:0007669"/>
    <property type="project" value="UniProtKB-KW"/>
</dbReference>
<dbReference type="Gene3D" id="3.90.550.10">
    <property type="entry name" value="Spore Coat Polysaccharide Biosynthesis Protein SpsA, Chain A"/>
    <property type="match status" value="1"/>
</dbReference>
<evidence type="ECO:0000259" key="3">
    <source>
        <dbReference type="Pfam" id="PF25087"/>
    </source>
</evidence>
<feature type="domain" description="Nucleotidyl transferase" evidence="2">
    <location>
        <begin position="6"/>
        <end position="264"/>
    </location>
</feature>
<evidence type="ECO:0000259" key="2">
    <source>
        <dbReference type="Pfam" id="PF00483"/>
    </source>
</evidence>
<feature type="domain" description="Mannose-1-phosphate guanyltransferase C-terminal" evidence="3">
    <location>
        <begin position="313"/>
        <end position="421"/>
    </location>
</feature>
<dbReference type="PANTHER" id="PTHR22572">
    <property type="entry name" value="SUGAR-1-PHOSPHATE GUANYL TRANSFERASE"/>
    <property type="match status" value="1"/>
</dbReference>
<dbReference type="InterPro" id="IPR005835">
    <property type="entry name" value="NTP_transferase_dom"/>
</dbReference>
<evidence type="ECO:0000313" key="5">
    <source>
        <dbReference type="Proteomes" id="UP000655044"/>
    </source>
</evidence>
<gene>
    <name evidence="4" type="ORF">Pro02_56650</name>
</gene>
<dbReference type="SUPFAM" id="SSF53448">
    <property type="entry name" value="Nucleotide-diphospho-sugar transferases"/>
    <property type="match status" value="1"/>
</dbReference>
<dbReference type="InterPro" id="IPR011004">
    <property type="entry name" value="Trimer_LpxA-like_sf"/>
</dbReference>
<protein>
    <submittedName>
        <fullName evidence="4">Putative sugar-phosphate nucleotidyl transferase</fullName>
    </submittedName>
</protein>
<dbReference type="InterPro" id="IPR056729">
    <property type="entry name" value="GMPPB_C"/>
</dbReference>
<keyword evidence="5" id="KW-1185">Reference proteome</keyword>
<evidence type="ECO:0000256" key="1">
    <source>
        <dbReference type="ARBA" id="ARBA00007274"/>
    </source>
</evidence>
<sequence length="440" mass="46846">MKSIPAIALAGGQGLRARPLTLSAPGCVRSKAVLRIAGRTLIEWAVESLRGQGVRELFVAANGNANRSQIQATVGDGRRLGVAVQYSRSRFDHDNTGSGQATLHSLEHWDLSGPALVFPTDSVFDFDLAAMARAHREAGAAVTVATVPRPPAEAAGKYGVLRRDTRGMVTNFVEKPTPAVAGILADRASGGLETNAGMYLIDCDLLRTAAREPALRDTARNRLDWGTDLLPWLVSRGFRVTSHPITKFGDLGNPRDYLQTLREVLRDGYPLLSDRNGPEVEIFPGGVRIHESSLCLKDEISGKTLAEKMSDGTVLIGPHVRIGRAVEIGPGTVLADSDIGDGVDIGPGSVLRGVSCGDHSIIGPGAMITDAFLGEMVRIRSAPDRPVTLADFCALGDEVDVHAGVGLRGVNVFPRLTVTADARIPPGVSLADSRDLLRWR</sequence>
<dbReference type="Proteomes" id="UP000655044">
    <property type="component" value="Unassembled WGS sequence"/>
</dbReference>
<dbReference type="Pfam" id="PF00483">
    <property type="entry name" value="NTP_transferase"/>
    <property type="match status" value="1"/>
</dbReference>